<keyword evidence="2 4" id="KW-0238">DNA-binding</keyword>
<dbReference type="PANTHER" id="PTHR30055:SF234">
    <property type="entry name" value="HTH-TYPE TRANSCRIPTIONAL REGULATOR BETI"/>
    <property type="match status" value="1"/>
</dbReference>
<sequence length="229" mass="25912">MAGLRARHRQARVEQVLNVASELFASQGYETTRIEEIAESAQVAPATVYNYFTTKANILTTLAVRHVRASLPERRALVRDPPADPMDAIRAFEKLLADQALRTLSRECWRAILSAPYREPRGTAHRVSLRFQWLIKRHYVLMLTGFQERGTIKKDVDLEVLADLVTAIGTYHFSRLVSDDEMTIDDLKEAVERHLDLVFAGVIAQPNPKAPKPKSTGPKPASKRKQRDE</sequence>
<accession>A0A512DUQ2</accession>
<reference evidence="7 8" key="1">
    <citation type="submission" date="2019-07" db="EMBL/GenBank/DDBJ databases">
        <title>Whole genome shotgun sequence of Skermanella aerolata NBRC 106429.</title>
        <authorList>
            <person name="Hosoyama A."/>
            <person name="Uohara A."/>
            <person name="Ohji S."/>
            <person name="Ichikawa N."/>
        </authorList>
    </citation>
    <scope>NUCLEOTIDE SEQUENCE [LARGE SCALE GENOMIC DNA]</scope>
    <source>
        <strain evidence="7 8">NBRC 106429</strain>
    </source>
</reference>
<evidence type="ECO:0000313" key="8">
    <source>
        <dbReference type="Proteomes" id="UP000321523"/>
    </source>
</evidence>
<evidence type="ECO:0000256" key="5">
    <source>
        <dbReference type="SAM" id="MobiDB-lite"/>
    </source>
</evidence>
<protein>
    <recommendedName>
        <fullName evidence="6">HTH tetR-type domain-containing protein</fullName>
    </recommendedName>
</protein>
<evidence type="ECO:0000259" key="6">
    <source>
        <dbReference type="PROSITE" id="PS50977"/>
    </source>
</evidence>
<dbReference type="InterPro" id="IPR001647">
    <property type="entry name" value="HTH_TetR"/>
</dbReference>
<proteinExistence type="predicted"/>
<evidence type="ECO:0000256" key="2">
    <source>
        <dbReference type="ARBA" id="ARBA00023125"/>
    </source>
</evidence>
<evidence type="ECO:0000256" key="3">
    <source>
        <dbReference type="ARBA" id="ARBA00023163"/>
    </source>
</evidence>
<feature type="region of interest" description="Disordered" evidence="5">
    <location>
        <begin position="205"/>
        <end position="229"/>
    </location>
</feature>
<dbReference type="PROSITE" id="PS50977">
    <property type="entry name" value="HTH_TETR_2"/>
    <property type="match status" value="1"/>
</dbReference>
<dbReference type="SUPFAM" id="SSF48498">
    <property type="entry name" value="Tetracyclin repressor-like, C-terminal domain"/>
    <property type="match status" value="1"/>
</dbReference>
<name>A0A512DUQ2_9PROT</name>
<dbReference type="Proteomes" id="UP000321523">
    <property type="component" value="Unassembled WGS sequence"/>
</dbReference>
<dbReference type="PRINTS" id="PR00455">
    <property type="entry name" value="HTHTETR"/>
</dbReference>
<feature type="domain" description="HTH tetR-type" evidence="6">
    <location>
        <begin position="10"/>
        <end position="70"/>
    </location>
</feature>
<dbReference type="OrthoDB" id="9808189at2"/>
<keyword evidence="8" id="KW-1185">Reference proteome</keyword>
<keyword evidence="3" id="KW-0804">Transcription</keyword>
<dbReference type="GO" id="GO:0000976">
    <property type="term" value="F:transcription cis-regulatory region binding"/>
    <property type="evidence" value="ECO:0007669"/>
    <property type="project" value="TreeGrafter"/>
</dbReference>
<gene>
    <name evidence="7" type="ORF">SAE02_41180</name>
</gene>
<dbReference type="Pfam" id="PF00440">
    <property type="entry name" value="TetR_N"/>
    <property type="match status" value="1"/>
</dbReference>
<dbReference type="Gene3D" id="1.10.357.10">
    <property type="entry name" value="Tetracycline Repressor, domain 2"/>
    <property type="match status" value="1"/>
</dbReference>
<feature type="DNA-binding region" description="H-T-H motif" evidence="4">
    <location>
        <begin position="33"/>
        <end position="52"/>
    </location>
</feature>
<dbReference type="PANTHER" id="PTHR30055">
    <property type="entry name" value="HTH-TYPE TRANSCRIPTIONAL REGULATOR RUTR"/>
    <property type="match status" value="1"/>
</dbReference>
<organism evidence="7 8">
    <name type="scientific">Skermanella aerolata</name>
    <dbReference type="NCBI Taxonomy" id="393310"/>
    <lineage>
        <taxon>Bacteria</taxon>
        <taxon>Pseudomonadati</taxon>
        <taxon>Pseudomonadota</taxon>
        <taxon>Alphaproteobacteria</taxon>
        <taxon>Rhodospirillales</taxon>
        <taxon>Azospirillaceae</taxon>
        <taxon>Skermanella</taxon>
    </lineage>
</organism>
<evidence type="ECO:0000313" key="7">
    <source>
        <dbReference type="EMBL" id="GEO39970.1"/>
    </source>
</evidence>
<comment type="caution">
    <text evidence="7">The sequence shown here is derived from an EMBL/GenBank/DDBJ whole genome shotgun (WGS) entry which is preliminary data.</text>
</comment>
<dbReference type="InterPro" id="IPR036271">
    <property type="entry name" value="Tet_transcr_reg_TetR-rel_C_sf"/>
</dbReference>
<dbReference type="EMBL" id="BJYZ01000019">
    <property type="protein sequence ID" value="GEO39970.1"/>
    <property type="molecule type" value="Genomic_DNA"/>
</dbReference>
<dbReference type="AlphaFoldDB" id="A0A512DUQ2"/>
<dbReference type="GO" id="GO:0003700">
    <property type="term" value="F:DNA-binding transcription factor activity"/>
    <property type="evidence" value="ECO:0007669"/>
    <property type="project" value="TreeGrafter"/>
</dbReference>
<dbReference type="InterPro" id="IPR009057">
    <property type="entry name" value="Homeodomain-like_sf"/>
</dbReference>
<dbReference type="SUPFAM" id="SSF46689">
    <property type="entry name" value="Homeodomain-like"/>
    <property type="match status" value="1"/>
</dbReference>
<dbReference type="InterPro" id="IPR050109">
    <property type="entry name" value="HTH-type_TetR-like_transc_reg"/>
</dbReference>
<keyword evidence="1" id="KW-0805">Transcription regulation</keyword>
<evidence type="ECO:0000256" key="1">
    <source>
        <dbReference type="ARBA" id="ARBA00023015"/>
    </source>
</evidence>
<evidence type="ECO:0000256" key="4">
    <source>
        <dbReference type="PROSITE-ProRule" id="PRU00335"/>
    </source>
</evidence>
<dbReference type="RefSeq" id="WP_044433763.1">
    <property type="nucleotide sequence ID" value="NZ_BJYZ01000019.1"/>
</dbReference>